<evidence type="ECO:0000256" key="1">
    <source>
        <dbReference type="SAM" id="MobiDB-lite"/>
    </source>
</evidence>
<dbReference type="OrthoDB" id="74764at2759"/>
<reference evidence="3 4" key="1">
    <citation type="journal article" date="2018" name="Biotechnol. Biofuels">
        <title>Integrative visual omics of the white-rot fungus Polyporus brumalis exposes the biotechnological potential of its oxidative enzymes for delignifying raw plant biomass.</title>
        <authorList>
            <person name="Miyauchi S."/>
            <person name="Rancon A."/>
            <person name="Drula E."/>
            <person name="Hage H."/>
            <person name="Chaduli D."/>
            <person name="Favel A."/>
            <person name="Grisel S."/>
            <person name="Henrissat B."/>
            <person name="Herpoel-Gimbert I."/>
            <person name="Ruiz-Duenas F.J."/>
            <person name="Chevret D."/>
            <person name="Hainaut M."/>
            <person name="Lin J."/>
            <person name="Wang M."/>
            <person name="Pangilinan J."/>
            <person name="Lipzen A."/>
            <person name="Lesage-Meessen L."/>
            <person name="Navarro D."/>
            <person name="Riley R."/>
            <person name="Grigoriev I.V."/>
            <person name="Zhou S."/>
            <person name="Raouche S."/>
            <person name="Rosso M.N."/>
        </authorList>
    </citation>
    <scope>NUCLEOTIDE SEQUENCE [LARGE SCALE GENOMIC DNA]</scope>
    <source>
        <strain evidence="3 4">BRFM 1820</strain>
    </source>
</reference>
<evidence type="ECO:0000259" key="2">
    <source>
        <dbReference type="PROSITE" id="PS51212"/>
    </source>
</evidence>
<dbReference type="PROSITE" id="PS51212">
    <property type="entry name" value="WSC"/>
    <property type="match status" value="1"/>
</dbReference>
<gene>
    <name evidence="3" type="ORF">OH76DRAFT_939912</name>
</gene>
<name>A0A371CZE9_9APHY</name>
<dbReference type="Pfam" id="PF01822">
    <property type="entry name" value="WSC"/>
    <property type="match status" value="1"/>
</dbReference>
<accession>A0A371CZE9</accession>
<dbReference type="EMBL" id="KZ857435">
    <property type="protein sequence ID" value="RDX45656.1"/>
    <property type="molecule type" value="Genomic_DNA"/>
</dbReference>
<dbReference type="AlphaFoldDB" id="A0A371CZE9"/>
<dbReference type="STRING" id="139420.A0A371CZE9"/>
<dbReference type="InterPro" id="IPR002889">
    <property type="entry name" value="WSC_carb-bd"/>
</dbReference>
<feature type="domain" description="WSC" evidence="2">
    <location>
        <begin position="62"/>
        <end position="172"/>
    </location>
</feature>
<proteinExistence type="predicted"/>
<evidence type="ECO:0000313" key="4">
    <source>
        <dbReference type="Proteomes" id="UP000256964"/>
    </source>
</evidence>
<dbReference type="Proteomes" id="UP000256964">
    <property type="component" value="Unassembled WGS sequence"/>
</dbReference>
<feature type="region of interest" description="Disordered" evidence="1">
    <location>
        <begin position="58"/>
        <end position="92"/>
    </location>
</feature>
<sequence>MVAGNTNRRTYNASSFVCMGTSRASSDKHHAGDPDWDERPSFFDHNCPDGLVRRQLDYYPRPAGSRSDLSTDQLDRDRMRRGGSALTGASTTSPTMTRAMACVSFCQEKGFGLAGVEYSDECYCDNEMRNAATNTTVMWNECTNHCAGNVNAPDPKPPRGMAGSRLPVGQLNARTYALWLHEQADDHRLASRHARPRDCRWPPSSTAASAIVSEPLPNSSGCSAHCYMLRGASFELNGWARPLMRRPATWVAQATAPLHAAGAGH</sequence>
<protein>
    <recommendedName>
        <fullName evidence="2">WSC domain-containing protein</fullName>
    </recommendedName>
</protein>
<organism evidence="3 4">
    <name type="scientific">Lentinus brumalis</name>
    <dbReference type="NCBI Taxonomy" id="2498619"/>
    <lineage>
        <taxon>Eukaryota</taxon>
        <taxon>Fungi</taxon>
        <taxon>Dikarya</taxon>
        <taxon>Basidiomycota</taxon>
        <taxon>Agaricomycotina</taxon>
        <taxon>Agaricomycetes</taxon>
        <taxon>Polyporales</taxon>
        <taxon>Polyporaceae</taxon>
        <taxon>Lentinus</taxon>
    </lineage>
</organism>
<evidence type="ECO:0000313" key="3">
    <source>
        <dbReference type="EMBL" id="RDX45656.1"/>
    </source>
</evidence>
<keyword evidence="4" id="KW-1185">Reference proteome</keyword>